<proteinExistence type="predicted"/>
<feature type="region of interest" description="Disordered" evidence="1">
    <location>
        <begin position="1"/>
        <end position="114"/>
    </location>
</feature>
<feature type="compositionally biased region" description="Low complexity" evidence="1">
    <location>
        <begin position="97"/>
        <end position="114"/>
    </location>
</feature>
<reference evidence="2 3" key="1">
    <citation type="submission" date="2019-05" db="EMBL/GenBank/DDBJ databases">
        <title>Another draft genome of Portunus trituberculatus and its Hox gene families provides insights of decapod evolution.</title>
        <authorList>
            <person name="Jeong J.-H."/>
            <person name="Song I."/>
            <person name="Kim S."/>
            <person name="Choi T."/>
            <person name="Kim D."/>
            <person name="Ryu S."/>
            <person name="Kim W."/>
        </authorList>
    </citation>
    <scope>NUCLEOTIDE SEQUENCE [LARGE SCALE GENOMIC DNA]</scope>
    <source>
        <tissue evidence="2">Muscle</tissue>
    </source>
</reference>
<evidence type="ECO:0000313" key="2">
    <source>
        <dbReference type="EMBL" id="MPC70877.1"/>
    </source>
</evidence>
<name>A0A5B7HNT2_PORTR</name>
<feature type="compositionally biased region" description="Low complexity" evidence="1">
    <location>
        <begin position="77"/>
        <end position="86"/>
    </location>
</feature>
<dbReference type="AlphaFoldDB" id="A0A5B7HNT2"/>
<sequence length="114" mass="11791">MEGGMGGEERRRAAAGETDRWNNLEGEQVRADLEGFSAGPASSTPFLLHQYPAGPASPTPSLLQSTSGQPSVYKLRATAASLTSSSGNTVSGRPTHHSSLSASNSHHSNLSVSV</sequence>
<keyword evidence="3" id="KW-1185">Reference proteome</keyword>
<comment type="caution">
    <text evidence="2">The sequence shown here is derived from an EMBL/GenBank/DDBJ whole genome shotgun (WGS) entry which is preliminary data.</text>
</comment>
<feature type="compositionally biased region" description="Polar residues" evidence="1">
    <location>
        <begin position="59"/>
        <end position="70"/>
    </location>
</feature>
<feature type="compositionally biased region" description="Basic and acidic residues" evidence="1">
    <location>
        <begin position="7"/>
        <end position="33"/>
    </location>
</feature>
<dbReference type="EMBL" id="VSRR010031882">
    <property type="protein sequence ID" value="MPC70877.1"/>
    <property type="molecule type" value="Genomic_DNA"/>
</dbReference>
<accession>A0A5B7HNT2</accession>
<evidence type="ECO:0000313" key="3">
    <source>
        <dbReference type="Proteomes" id="UP000324222"/>
    </source>
</evidence>
<dbReference type="Proteomes" id="UP000324222">
    <property type="component" value="Unassembled WGS sequence"/>
</dbReference>
<evidence type="ECO:0000256" key="1">
    <source>
        <dbReference type="SAM" id="MobiDB-lite"/>
    </source>
</evidence>
<organism evidence="2 3">
    <name type="scientific">Portunus trituberculatus</name>
    <name type="common">Swimming crab</name>
    <name type="synonym">Neptunus trituberculatus</name>
    <dbReference type="NCBI Taxonomy" id="210409"/>
    <lineage>
        <taxon>Eukaryota</taxon>
        <taxon>Metazoa</taxon>
        <taxon>Ecdysozoa</taxon>
        <taxon>Arthropoda</taxon>
        <taxon>Crustacea</taxon>
        <taxon>Multicrustacea</taxon>
        <taxon>Malacostraca</taxon>
        <taxon>Eumalacostraca</taxon>
        <taxon>Eucarida</taxon>
        <taxon>Decapoda</taxon>
        <taxon>Pleocyemata</taxon>
        <taxon>Brachyura</taxon>
        <taxon>Eubrachyura</taxon>
        <taxon>Portunoidea</taxon>
        <taxon>Portunidae</taxon>
        <taxon>Portuninae</taxon>
        <taxon>Portunus</taxon>
    </lineage>
</organism>
<protein>
    <submittedName>
        <fullName evidence="2">Uncharacterized protein</fullName>
    </submittedName>
</protein>
<gene>
    <name evidence="2" type="ORF">E2C01_065139</name>
</gene>